<dbReference type="RefSeq" id="WP_068566783.1">
    <property type="nucleotide sequence ID" value="NZ_FNLF01000002.1"/>
</dbReference>
<accession>A0A1H1CCK2</accession>
<evidence type="ECO:0000313" key="2">
    <source>
        <dbReference type="EMBL" id="SDQ61913.1"/>
    </source>
</evidence>
<sequence>MTAAATRALIVDDAALRERVPLAGGWSAWRAAVLRSTGFPVEGLDQLVDDAVGAAADRYRAGELSGEDYRARFSEAAETVGARLRAVVTDDRFLRALVWQNRSAAGAADRVARHTGAGNAKHRARERLVARYWQRYCGKAETIGFFGPAAWVDLGAPGGELRHAPPTGTDIVADRHVVLESWAVIELARWMAEQPGVRAWLPPMLRPDTLLDGARALVGGRRAVRLTPEEALIAASADGETPAAELGSGFGMPRTTALETVARLAERQVLSWDGNISLGPDAEAQLARRVARIADPVAAAPCIAVLESLATHRADIEAAVDAETLDAALGALDRWFAALTGRAADRSSGASYAGRTLVYHDCVRADRVEVGADVLGAVGPALALVADSATWFSARLAQEYRADITREIVDARRRGRGAEVTLADVLARILPLFFGDAGDRAVDRAAAELSARWERVLDRLLAHADGTGAVRATAADLAPLVADEFGGAEPGWPHSVIHSPDLQLVATDPDAVARGEFRVVLGELHACMPSLDVPPLTWSIPGSVREAVDAECVLPRLVPLFPAGWRRNTGRFIPTTLGATEVAIGFAKASVIGRSRVVPAGAIVLQDDGSARTPDGRSWSFGQTFGSFLSIVAADAFKVGLPGAHAPRVEIDRLVLFRETWRPEAGSLVLTARSDEAERYAVFRAWARHVGLPRRTYAKVPGEPKPLFVDLDSPVLVAGLLSTLRGDGAPRPDARLTFSEALPDRDDCWLRDADGARYVSEFRLHLSRTPEGIR</sequence>
<proteinExistence type="predicted"/>
<organism evidence="2 3">
    <name type="scientific">Tsukamurella pulmonis</name>
    <dbReference type="NCBI Taxonomy" id="47312"/>
    <lineage>
        <taxon>Bacteria</taxon>
        <taxon>Bacillati</taxon>
        <taxon>Actinomycetota</taxon>
        <taxon>Actinomycetes</taxon>
        <taxon>Mycobacteriales</taxon>
        <taxon>Tsukamurellaceae</taxon>
        <taxon>Tsukamurella</taxon>
    </lineage>
</organism>
<dbReference type="AlphaFoldDB" id="A0A1H1CCK2"/>
<gene>
    <name evidence="2" type="ORF">SAMN04489765_1139</name>
</gene>
<keyword evidence="3" id="KW-1185">Reference proteome</keyword>
<dbReference type="STRING" id="47312.SAMN04489765_1139"/>
<dbReference type="OrthoDB" id="8428173at2"/>
<dbReference type="Pfam" id="PF04738">
    <property type="entry name" value="Lant_dehydr_N"/>
    <property type="match status" value="1"/>
</dbReference>
<name>A0A1H1CCK2_9ACTN</name>
<reference evidence="3" key="1">
    <citation type="submission" date="2016-10" db="EMBL/GenBank/DDBJ databases">
        <authorList>
            <person name="Varghese N."/>
            <person name="Submissions S."/>
        </authorList>
    </citation>
    <scope>NUCLEOTIDE SEQUENCE [LARGE SCALE GENOMIC DNA]</scope>
    <source>
        <strain evidence="3">DSM 44142</strain>
    </source>
</reference>
<protein>
    <submittedName>
        <fullName evidence="2">Lantibiotic dehydratase, C terminus</fullName>
    </submittedName>
</protein>
<dbReference type="Proteomes" id="UP000183053">
    <property type="component" value="Unassembled WGS sequence"/>
</dbReference>
<dbReference type="EMBL" id="FNLF01000002">
    <property type="protein sequence ID" value="SDQ61913.1"/>
    <property type="molecule type" value="Genomic_DNA"/>
</dbReference>
<feature type="domain" description="Lantibiotic dehydratase N-terminal" evidence="1">
    <location>
        <begin position="90"/>
        <end position="526"/>
    </location>
</feature>
<dbReference type="InterPro" id="IPR006827">
    <property type="entry name" value="Lant_deHydtase_N"/>
</dbReference>
<evidence type="ECO:0000259" key="1">
    <source>
        <dbReference type="Pfam" id="PF04738"/>
    </source>
</evidence>
<evidence type="ECO:0000313" key="3">
    <source>
        <dbReference type="Proteomes" id="UP000183053"/>
    </source>
</evidence>